<dbReference type="InterPro" id="IPR010746">
    <property type="entry name" value="CYMV_Orf1"/>
</dbReference>
<dbReference type="GeneID" id="30999642"/>
<evidence type="ECO:0000313" key="1">
    <source>
        <dbReference type="EMBL" id="APY26395.1"/>
    </source>
</evidence>
<protein>
    <submittedName>
        <fullName evidence="1">Uncharacterized protein</fullName>
    </submittedName>
</protein>
<dbReference type="Proteomes" id="UP000203708">
    <property type="component" value="Segment"/>
</dbReference>
<dbReference type="Pfam" id="PF07028">
    <property type="entry name" value="DUF1319"/>
    <property type="match status" value="1"/>
</dbReference>
<name>A0A1P8SRL1_9VIRU</name>
<organism evidence="1">
    <name type="scientific">Cacao yellow vein banding virus</name>
    <dbReference type="NCBI Taxonomy" id="2169726"/>
    <lineage>
        <taxon>Viruses</taxon>
        <taxon>Riboviria</taxon>
        <taxon>Pararnavirae</taxon>
        <taxon>Artverviricota</taxon>
        <taxon>Revtraviricetes</taxon>
        <taxon>Ortervirales</taxon>
        <taxon>Caulimoviridae</taxon>
        <taxon>Badnavirus</taxon>
        <taxon>Badnavirus venatheobromae</taxon>
    </lineage>
</organism>
<sequence>MSDRFQEAIDNYFNNRPRLEYLQLEVSASNLKRVQEIEFHCFKAGHKHRFHTEDPQLNLISDLNLATLYNLEATFDRLNLLSKVSLKHFLKLEASLNLVTERVTQLENSLEELKALKRSVYKLPTKEELKDLIASIFDRPKLIEEKAIILSQQLEQKLDRVETLCQTLLKHLV</sequence>
<dbReference type="EMBL" id="KX276641">
    <property type="protein sequence ID" value="APY26395.1"/>
    <property type="molecule type" value="Genomic_DNA"/>
</dbReference>
<accession>A0A1P8SRL1</accession>
<dbReference type="RefSeq" id="YP_009345073.1">
    <property type="nucleotide sequence ID" value="NC_033739.1"/>
</dbReference>
<dbReference type="KEGG" id="vg:30999642"/>
<evidence type="ECO:0000313" key="2">
    <source>
        <dbReference type="Proteomes" id="UP000203708"/>
    </source>
</evidence>
<keyword evidence="2" id="KW-1185">Reference proteome</keyword>
<proteinExistence type="predicted"/>
<reference evidence="1" key="1">
    <citation type="journal article" date="2017" name="Arch. Virol.">
        <title>Molecular characterization of previously elusive badnaviruses associated with symptomatic cacao in the New World.</title>
        <authorList>
            <person name="Chingandu N."/>
            <person name="Zia-Ur-Rehman M."/>
            <person name="Sreenivasan T.N."/>
            <person name="Surujdeo-Maharaj S."/>
            <person name="Umaharan P."/>
            <person name="Gutierrez O.A."/>
            <person name="Brown J.K."/>
        </authorList>
    </citation>
    <scope>NUCLEOTIDE SEQUENCE [LARGE SCALE GENOMIC DNA]</scope>
    <source>
        <strain evidence="1">ICS27</strain>
    </source>
</reference>